<feature type="transmembrane region" description="Helical" evidence="8">
    <location>
        <begin position="256"/>
        <end position="276"/>
    </location>
</feature>
<feature type="transmembrane region" description="Helical" evidence="8">
    <location>
        <begin position="296"/>
        <end position="324"/>
    </location>
</feature>
<dbReference type="InterPro" id="IPR000715">
    <property type="entry name" value="Glycosyl_transferase_4"/>
</dbReference>
<evidence type="ECO:0000313" key="9">
    <source>
        <dbReference type="EMBL" id="ADQ78984.1"/>
    </source>
</evidence>
<dbReference type="OrthoDB" id="9783652at2"/>
<keyword evidence="3 9" id="KW-0808">Transferase</keyword>
<keyword evidence="7" id="KW-0460">Magnesium</keyword>
<evidence type="ECO:0000256" key="1">
    <source>
        <dbReference type="ARBA" id="ARBA00004651"/>
    </source>
</evidence>
<dbReference type="PANTHER" id="PTHR22926">
    <property type="entry name" value="PHOSPHO-N-ACETYLMURAMOYL-PENTAPEPTIDE-TRANSFERASE"/>
    <property type="match status" value="1"/>
</dbReference>
<sequence length="358" mass="40002">MLDIDKFIQNYPFLSAFVSFIIGLCFMPMVLNIARKRNFVVKPNKRTSHEGIIPNVGGINIFISFLLTVFLFTFSIFSELQFTIVGVFIILLVGFVDDLIDIKPAWKLFGESASAFFLIVVSDIRMSSLHGFLGIYELPIGASYLLSFFVFILIINSLNLIDGIDGLASGLGILYCLFFAVYFHSVLFINLAISAYAMVGSLAVFFIYNVISGKRKIFMGDSGSLLLGYMIALYVFEFCDINTKVITPVSFHMSAAPAVAVCVLSVPLFDAMRVMLTRIIHGISPFRADKNHIHHWLLKSGLTHLQVTFLLIIISIFYIALGIVGRNWPIGLLVAVAFSIACVLTYILWRVVERKVLK</sequence>
<evidence type="ECO:0000313" key="10">
    <source>
        <dbReference type="Proteomes" id="UP000008718"/>
    </source>
</evidence>
<name>E4T2P0_PALPW</name>
<feature type="binding site" evidence="7">
    <location>
        <position position="159"/>
    </location>
    <ligand>
        <name>Mg(2+)</name>
        <dbReference type="ChEBI" id="CHEBI:18420"/>
    </ligand>
</feature>
<feature type="transmembrane region" description="Helical" evidence="8">
    <location>
        <begin position="80"/>
        <end position="100"/>
    </location>
</feature>
<dbReference type="GO" id="GO:0071555">
    <property type="term" value="P:cell wall organization"/>
    <property type="evidence" value="ECO:0007669"/>
    <property type="project" value="TreeGrafter"/>
</dbReference>
<feature type="transmembrane region" description="Helical" evidence="8">
    <location>
        <begin position="330"/>
        <end position="349"/>
    </location>
</feature>
<dbReference type="AlphaFoldDB" id="E4T2P0"/>
<protein>
    <submittedName>
        <fullName evidence="9">Glycosyl transferase, family 4, conserved region</fullName>
    </submittedName>
</protein>
<dbReference type="RefSeq" id="WP_013444353.1">
    <property type="nucleotide sequence ID" value="NC_014734.1"/>
</dbReference>
<dbReference type="HOGENOM" id="CLU_023982_1_1_10"/>
<dbReference type="GO" id="GO:0005886">
    <property type="term" value="C:plasma membrane"/>
    <property type="evidence" value="ECO:0007669"/>
    <property type="project" value="UniProtKB-SubCell"/>
</dbReference>
<evidence type="ECO:0000256" key="3">
    <source>
        <dbReference type="ARBA" id="ARBA00022679"/>
    </source>
</evidence>
<dbReference type="GO" id="GO:0009103">
    <property type="term" value="P:lipopolysaccharide biosynthetic process"/>
    <property type="evidence" value="ECO:0007669"/>
    <property type="project" value="TreeGrafter"/>
</dbReference>
<feature type="transmembrane region" description="Helical" evidence="8">
    <location>
        <begin position="168"/>
        <end position="187"/>
    </location>
</feature>
<dbReference type="PROSITE" id="PS01348">
    <property type="entry name" value="MRAY_2"/>
    <property type="match status" value="1"/>
</dbReference>
<feature type="transmembrane region" description="Helical" evidence="8">
    <location>
        <begin position="193"/>
        <end position="211"/>
    </location>
</feature>
<keyword evidence="10" id="KW-1185">Reference proteome</keyword>
<evidence type="ECO:0000256" key="8">
    <source>
        <dbReference type="SAM" id="Phobius"/>
    </source>
</evidence>
<dbReference type="GO" id="GO:0046872">
    <property type="term" value="F:metal ion binding"/>
    <property type="evidence" value="ECO:0007669"/>
    <property type="project" value="UniProtKB-KW"/>
</dbReference>
<dbReference type="CDD" id="cd06853">
    <property type="entry name" value="GT_WecA_like"/>
    <property type="match status" value="1"/>
</dbReference>
<dbReference type="Pfam" id="PF00953">
    <property type="entry name" value="Glycos_transf_4"/>
    <property type="match status" value="1"/>
</dbReference>
<keyword evidence="2" id="KW-1003">Cell membrane</keyword>
<keyword evidence="7" id="KW-0479">Metal-binding</keyword>
<reference evidence="9 10" key="2">
    <citation type="journal article" date="2011" name="Stand. Genomic Sci.">
        <title>Complete genome sequence of Paludibacter propionicigenes type strain (WB4).</title>
        <authorList>
            <person name="Gronow S."/>
            <person name="Munk C."/>
            <person name="Lapidus A."/>
            <person name="Nolan M."/>
            <person name="Lucas S."/>
            <person name="Hammon N."/>
            <person name="Deshpande S."/>
            <person name="Cheng J.F."/>
            <person name="Tapia R."/>
            <person name="Han C."/>
            <person name="Goodwin L."/>
            <person name="Pitluck S."/>
            <person name="Liolios K."/>
            <person name="Ivanova N."/>
            <person name="Mavromatis K."/>
            <person name="Mikhailova N."/>
            <person name="Pati A."/>
            <person name="Chen A."/>
            <person name="Palaniappan K."/>
            <person name="Land M."/>
            <person name="Hauser L."/>
            <person name="Chang Y.J."/>
            <person name="Jeffries C.D."/>
            <person name="Brambilla E."/>
            <person name="Rohde M."/>
            <person name="Goker M."/>
            <person name="Detter J.C."/>
            <person name="Woyke T."/>
            <person name="Bristow J."/>
            <person name="Eisen J.A."/>
            <person name="Markowitz V."/>
            <person name="Hugenholtz P."/>
            <person name="Kyrpides N.C."/>
            <person name="Klenk H.P."/>
        </authorList>
    </citation>
    <scope>NUCLEOTIDE SEQUENCE [LARGE SCALE GENOMIC DNA]</scope>
    <source>
        <strain evidence="10">DSM 17365 / JCM 13257 / WB4</strain>
    </source>
</reference>
<dbReference type="GO" id="GO:0044038">
    <property type="term" value="P:cell wall macromolecule biosynthetic process"/>
    <property type="evidence" value="ECO:0007669"/>
    <property type="project" value="TreeGrafter"/>
</dbReference>
<evidence type="ECO:0000256" key="2">
    <source>
        <dbReference type="ARBA" id="ARBA00022475"/>
    </source>
</evidence>
<feature type="transmembrane region" description="Helical" evidence="8">
    <location>
        <begin position="52"/>
        <end position="74"/>
    </location>
</feature>
<dbReference type="eggNOG" id="COG0472">
    <property type="taxonomic scope" value="Bacteria"/>
</dbReference>
<keyword evidence="6 8" id="KW-0472">Membrane</keyword>
<keyword evidence="5 8" id="KW-1133">Transmembrane helix</keyword>
<dbReference type="GO" id="GO:0016780">
    <property type="term" value="F:phosphotransferase activity, for other substituted phosphate groups"/>
    <property type="evidence" value="ECO:0007669"/>
    <property type="project" value="InterPro"/>
</dbReference>
<dbReference type="KEGG" id="ppn:Palpr_0830"/>
<comment type="cofactor">
    <cofactor evidence="7">
        <name>Mg(2+)</name>
        <dbReference type="ChEBI" id="CHEBI:18420"/>
    </cofactor>
</comment>
<proteinExistence type="predicted"/>
<organism evidence="9 10">
    <name type="scientific">Paludibacter propionicigenes (strain DSM 17365 / JCM 13257 / WB4)</name>
    <dbReference type="NCBI Taxonomy" id="694427"/>
    <lineage>
        <taxon>Bacteria</taxon>
        <taxon>Pseudomonadati</taxon>
        <taxon>Bacteroidota</taxon>
        <taxon>Bacteroidia</taxon>
        <taxon>Bacteroidales</taxon>
        <taxon>Paludibacteraceae</taxon>
        <taxon>Paludibacter</taxon>
    </lineage>
</organism>
<evidence type="ECO:0000256" key="7">
    <source>
        <dbReference type="PIRSR" id="PIRSR600715-1"/>
    </source>
</evidence>
<feature type="binding site" evidence="7">
    <location>
        <position position="221"/>
    </location>
    <ligand>
        <name>Mg(2+)</name>
        <dbReference type="ChEBI" id="CHEBI:18420"/>
    </ligand>
</feature>
<comment type="subcellular location">
    <subcellularLocation>
        <location evidence="1">Cell membrane</location>
        <topology evidence="1">Multi-pass membrane protein</topology>
    </subcellularLocation>
</comment>
<feature type="transmembrane region" description="Helical" evidence="8">
    <location>
        <begin position="142"/>
        <end position="161"/>
    </location>
</feature>
<evidence type="ECO:0000256" key="6">
    <source>
        <dbReference type="ARBA" id="ARBA00023136"/>
    </source>
</evidence>
<keyword evidence="4 8" id="KW-0812">Transmembrane</keyword>
<dbReference type="Proteomes" id="UP000008718">
    <property type="component" value="Chromosome"/>
</dbReference>
<evidence type="ECO:0000256" key="5">
    <source>
        <dbReference type="ARBA" id="ARBA00022989"/>
    </source>
</evidence>
<gene>
    <name evidence="9" type="ordered locus">Palpr_0830</name>
</gene>
<accession>E4T2P0</accession>
<dbReference type="EMBL" id="CP002345">
    <property type="protein sequence ID" value="ADQ78984.1"/>
    <property type="molecule type" value="Genomic_DNA"/>
</dbReference>
<dbReference type="STRING" id="694427.Palpr_0830"/>
<feature type="transmembrane region" description="Helical" evidence="8">
    <location>
        <begin position="12"/>
        <end position="31"/>
    </location>
</feature>
<dbReference type="InterPro" id="IPR018480">
    <property type="entry name" value="PNAcMuramoyl-5peptid_Trfase_CS"/>
</dbReference>
<feature type="transmembrane region" description="Helical" evidence="8">
    <location>
        <begin position="218"/>
        <end position="236"/>
    </location>
</feature>
<dbReference type="PANTHER" id="PTHR22926:SF3">
    <property type="entry name" value="UNDECAPRENYL-PHOSPHATE ALPHA-N-ACETYLGLUCOSAMINYL 1-PHOSPHATE TRANSFERASE"/>
    <property type="match status" value="1"/>
</dbReference>
<reference key="1">
    <citation type="submission" date="2010-11" db="EMBL/GenBank/DDBJ databases">
        <title>The complete genome of Paludibacter propionicigenes DSM 17365.</title>
        <authorList>
            <consortium name="US DOE Joint Genome Institute (JGI-PGF)"/>
            <person name="Lucas S."/>
            <person name="Copeland A."/>
            <person name="Lapidus A."/>
            <person name="Bruce D."/>
            <person name="Goodwin L."/>
            <person name="Pitluck S."/>
            <person name="Kyrpides N."/>
            <person name="Mavromatis K."/>
            <person name="Ivanova N."/>
            <person name="Munk A.C."/>
            <person name="Brettin T."/>
            <person name="Detter J.C."/>
            <person name="Han C."/>
            <person name="Tapia R."/>
            <person name="Land M."/>
            <person name="Hauser L."/>
            <person name="Markowitz V."/>
            <person name="Cheng J.-F."/>
            <person name="Hugenholtz P."/>
            <person name="Woyke T."/>
            <person name="Wu D."/>
            <person name="Gronow S."/>
            <person name="Wellnitz S."/>
            <person name="Brambilla E."/>
            <person name="Klenk H.-P."/>
            <person name="Eisen J.A."/>
        </authorList>
    </citation>
    <scope>NUCLEOTIDE SEQUENCE</scope>
    <source>
        <strain>WB4</strain>
    </source>
</reference>
<evidence type="ECO:0000256" key="4">
    <source>
        <dbReference type="ARBA" id="ARBA00022692"/>
    </source>
</evidence>